<protein>
    <recommendedName>
        <fullName evidence="5">Lipoprotein</fullName>
    </recommendedName>
</protein>
<name>A0AAW5VKR7_9LEPT</name>
<keyword evidence="4" id="KW-1185">Reference proteome</keyword>
<dbReference type="EMBL" id="JAMQPL010000003">
    <property type="protein sequence ID" value="MCW7530572.1"/>
    <property type="molecule type" value="Genomic_DNA"/>
</dbReference>
<accession>A0AAW5VKR7</accession>
<dbReference type="RefSeq" id="WP_265351940.1">
    <property type="nucleotide sequence ID" value="NZ_JAMQPL010000003.1"/>
</dbReference>
<evidence type="ECO:0000313" key="2">
    <source>
        <dbReference type="EMBL" id="MCW7530572.1"/>
    </source>
</evidence>
<reference evidence="2 4" key="1">
    <citation type="submission" date="2022-06" db="EMBL/GenBank/DDBJ databases">
        <title>Leptospira isolates from biofilms formed at urban environments.</title>
        <authorList>
            <person name="Ribeiro P.S."/>
            <person name="Sousa T."/>
            <person name="Carvalho N."/>
            <person name="Aburjaile F."/>
            <person name="Neves F."/>
            <person name="Oliveira D."/>
            <person name="Blanco L."/>
            <person name="Lima J."/>
            <person name="Costa F."/>
            <person name="Brenig B."/>
            <person name="Soares S."/>
            <person name="Ramos R."/>
            <person name="Goes-Neto A."/>
            <person name="Matiuzzi M."/>
            <person name="Azevedo V."/>
            <person name="Ristow P."/>
        </authorList>
    </citation>
    <scope>NUCLEOTIDE SEQUENCE</scope>
    <source>
        <strain evidence="1 4">VSF19</strain>
        <strain evidence="2">VSF20</strain>
    </source>
</reference>
<evidence type="ECO:0000313" key="3">
    <source>
        <dbReference type="Proteomes" id="UP001208540"/>
    </source>
</evidence>
<comment type="caution">
    <text evidence="2">The sequence shown here is derived from an EMBL/GenBank/DDBJ whole genome shotgun (WGS) entry which is preliminary data.</text>
</comment>
<organism evidence="2 3">
    <name type="scientific">Leptospira soteropolitanensis</name>
    <dbReference type="NCBI Taxonomy" id="2950025"/>
    <lineage>
        <taxon>Bacteria</taxon>
        <taxon>Pseudomonadati</taxon>
        <taxon>Spirochaetota</taxon>
        <taxon>Spirochaetia</taxon>
        <taxon>Leptospirales</taxon>
        <taxon>Leptospiraceae</taxon>
        <taxon>Leptospira</taxon>
    </lineage>
</organism>
<dbReference type="EMBL" id="JAMQPM010000003">
    <property type="protein sequence ID" value="MCW7526584.1"/>
    <property type="molecule type" value="Genomic_DNA"/>
</dbReference>
<proteinExistence type="predicted"/>
<dbReference type="Proteomes" id="UP001208912">
    <property type="component" value="Unassembled WGS sequence"/>
</dbReference>
<dbReference type="Proteomes" id="UP001208540">
    <property type="component" value="Unassembled WGS sequence"/>
</dbReference>
<dbReference type="AlphaFoldDB" id="A0AAW5VKR7"/>
<gene>
    <name evidence="1" type="ORF">ND861_09530</name>
    <name evidence="2" type="ORF">ND862_10135</name>
</gene>
<evidence type="ECO:0000313" key="1">
    <source>
        <dbReference type="EMBL" id="MCW7526584.1"/>
    </source>
</evidence>
<evidence type="ECO:0000313" key="4">
    <source>
        <dbReference type="Proteomes" id="UP001208912"/>
    </source>
</evidence>
<evidence type="ECO:0008006" key="5">
    <source>
        <dbReference type="Google" id="ProtNLM"/>
    </source>
</evidence>
<sequence length="140" mass="15773">MKIIILVSMLFTLSNCFTGVMYFRTDKMTPIEQQGRIRTSRSTFLMSIDDQMMPMGQVHNWSHYKNFLVSPGDYKLMVHYYKVVGRSVSSSKQALPIGIKINAGETIFICGSTTKTGWFPQPLLIPNDVPDSEPDPSGCN</sequence>